<dbReference type="OrthoDB" id="2338242at2759"/>
<protein>
    <submittedName>
        <fullName evidence="1">2178_t:CDS:1</fullName>
    </submittedName>
</protein>
<feature type="non-terminal residue" evidence="1">
    <location>
        <position position="1"/>
    </location>
</feature>
<evidence type="ECO:0000313" key="2">
    <source>
        <dbReference type="Proteomes" id="UP000789570"/>
    </source>
</evidence>
<gene>
    <name evidence="1" type="ORF">FCALED_LOCUS14052</name>
</gene>
<reference evidence="1" key="1">
    <citation type="submission" date="2021-06" db="EMBL/GenBank/DDBJ databases">
        <authorList>
            <person name="Kallberg Y."/>
            <person name="Tangrot J."/>
            <person name="Rosling A."/>
        </authorList>
    </citation>
    <scope>NUCLEOTIDE SEQUENCE</scope>
    <source>
        <strain evidence="1">UK204</strain>
    </source>
</reference>
<dbReference type="Proteomes" id="UP000789570">
    <property type="component" value="Unassembled WGS sequence"/>
</dbReference>
<dbReference type="AlphaFoldDB" id="A0A9N9HZJ4"/>
<evidence type="ECO:0000313" key="1">
    <source>
        <dbReference type="EMBL" id="CAG8713628.1"/>
    </source>
</evidence>
<feature type="non-terminal residue" evidence="1">
    <location>
        <position position="277"/>
    </location>
</feature>
<comment type="caution">
    <text evidence="1">The sequence shown here is derived from an EMBL/GenBank/DDBJ whole genome shotgun (WGS) entry which is preliminary data.</text>
</comment>
<accession>A0A9N9HZJ4</accession>
<proteinExistence type="predicted"/>
<dbReference type="EMBL" id="CAJVPQ010009226">
    <property type="protein sequence ID" value="CAG8713628.1"/>
    <property type="molecule type" value="Genomic_DNA"/>
</dbReference>
<name>A0A9N9HZJ4_9GLOM</name>
<keyword evidence="2" id="KW-1185">Reference proteome</keyword>
<sequence length="277" mass="31496">NNLTPKLLLPELHICDTILLEEEIDRPAFLLLNEKNLKESSFKVGTVVKPADLIVKLNGEERASLPQDESPITGVVVEPLHKSISTERIPDTLPLLLENQQTPYVKSQTIAQSLHPNLKLKGSSIEKVEYPSDINENNTYLPETASGLLRYYKLWNCHYTKWSSLNEFSEHLSDVKKDCVHFSFKKGIAVLRKLFMCQTARIIKKVTRKQIANAIKLLTKEATIKKELEIVEGSVIVNGYHRINKHYDDFHEASTQLIKRKLSTNSDGKVDGLKKAR</sequence>
<organism evidence="1 2">
    <name type="scientific">Funneliformis caledonium</name>
    <dbReference type="NCBI Taxonomy" id="1117310"/>
    <lineage>
        <taxon>Eukaryota</taxon>
        <taxon>Fungi</taxon>
        <taxon>Fungi incertae sedis</taxon>
        <taxon>Mucoromycota</taxon>
        <taxon>Glomeromycotina</taxon>
        <taxon>Glomeromycetes</taxon>
        <taxon>Glomerales</taxon>
        <taxon>Glomeraceae</taxon>
        <taxon>Funneliformis</taxon>
    </lineage>
</organism>